<keyword evidence="2" id="KW-1185">Reference proteome</keyword>
<comment type="caution">
    <text evidence="1">The sequence shown here is derived from an EMBL/GenBank/DDBJ whole genome shotgun (WGS) entry which is preliminary data.</text>
</comment>
<dbReference type="Proteomes" id="UP001550348">
    <property type="component" value="Unassembled WGS sequence"/>
</dbReference>
<proteinExistence type="predicted"/>
<protein>
    <submittedName>
        <fullName evidence="1">Uncharacterized protein</fullName>
    </submittedName>
</protein>
<sequence>MVLGGVALPDDQDRTPDPALAERILARCAEVEPRLAGVRVLRHE</sequence>
<dbReference type="EMBL" id="JBEXRX010000071">
    <property type="protein sequence ID" value="MEU0154503.1"/>
    <property type="molecule type" value="Genomic_DNA"/>
</dbReference>
<dbReference type="Gene3D" id="3.30.9.10">
    <property type="entry name" value="D-Amino Acid Oxidase, subunit A, domain 2"/>
    <property type="match status" value="1"/>
</dbReference>
<dbReference type="SUPFAM" id="SSF54373">
    <property type="entry name" value="FAD-linked reductases, C-terminal domain"/>
    <property type="match status" value="1"/>
</dbReference>
<accession>A0ABV2VNY0</accession>
<evidence type="ECO:0000313" key="1">
    <source>
        <dbReference type="EMBL" id="MEU0154503.1"/>
    </source>
</evidence>
<evidence type="ECO:0000313" key="2">
    <source>
        <dbReference type="Proteomes" id="UP001550348"/>
    </source>
</evidence>
<reference evidence="1 2" key="1">
    <citation type="submission" date="2024-06" db="EMBL/GenBank/DDBJ databases">
        <title>The Natural Products Discovery Center: Release of the First 8490 Sequenced Strains for Exploring Actinobacteria Biosynthetic Diversity.</title>
        <authorList>
            <person name="Kalkreuter E."/>
            <person name="Kautsar S.A."/>
            <person name="Yang D."/>
            <person name="Bader C.D."/>
            <person name="Teijaro C.N."/>
            <person name="Fluegel L."/>
            <person name="Davis C.M."/>
            <person name="Simpson J.R."/>
            <person name="Lauterbach L."/>
            <person name="Steele A.D."/>
            <person name="Gui C."/>
            <person name="Meng S."/>
            <person name="Li G."/>
            <person name="Viehrig K."/>
            <person name="Ye F."/>
            <person name="Su P."/>
            <person name="Kiefer A.F."/>
            <person name="Nichols A."/>
            <person name="Cepeda A.J."/>
            <person name="Yan W."/>
            <person name="Fan B."/>
            <person name="Jiang Y."/>
            <person name="Adhikari A."/>
            <person name="Zheng C.-J."/>
            <person name="Schuster L."/>
            <person name="Cowan T.M."/>
            <person name="Smanski M.J."/>
            <person name="Chevrette M.G."/>
            <person name="De Carvalho L.P.S."/>
            <person name="Shen B."/>
        </authorList>
    </citation>
    <scope>NUCLEOTIDE SEQUENCE [LARGE SCALE GENOMIC DNA]</scope>
    <source>
        <strain evidence="1 2">NPDC006286</strain>
    </source>
</reference>
<gene>
    <name evidence="1" type="ORF">ABZ071_21790</name>
</gene>
<dbReference type="RefSeq" id="WP_355666193.1">
    <property type="nucleotide sequence ID" value="NZ_JBEXRX010000071.1"/>
</dbReference>
<name>A0ABV2VNY0_9ACTN</name>
<organism evidence="1 2">
    <name type="scientific">Micromonospora fulviviridis</name>
    <dbReference type="NCBI Taxonomy" id="47860"/>
    <lineage>
        <taxon>Bacteria</taxon>
        <taxon>Bacillati</taxon>
        <taxon>Actinomycetota</taxon>
        <taxon>Actinomycetes</taxon>
        <taxon>Micromonosporales</taxon>
        <taxon>Micromonosporaceae</taxon>
        <taxon>Micromonospora</taxon>
    </lineage>
</organism>